<keyword evidence="1" id="KW-1133">Transmembrane helix</keyword>
<comment type="caution">
    <text evidence="2">The sequence shown here is derived from an EMBL/GenBank/DDBJ whole genome shotgun (WGS) entry which is preliminary data.</text>
</comment>
<feature type="transmembrane region" description="Helical" evidence="1">
    <location>
        <begin position="108"/>
        <end position="126"/>
    </location>
</feature>
<accession>A0A8T3BLS1</accession>
<evidence type="ECO:0000313" key="3">
    <source>
        <dbReference type="Proteomes" id="UP000829196"/>
    </source>
</evidence>
<protein>
    <submittedName>
        <fullName evidence="2">Uncharacterized protein</fullName>
    </submittedName>
</protein>
<evidence type="ECO:0000313" key="2">
    <source>
        <dbReference type="EMBL" id="KAI0513533.1"/>
    </source>
</evidence>
<proteinExistence type="predicted"/>
<dbReference type="Proteomes" id="UP000829196">
    <property type="component" value="Unassembled WGS sequence"/>
</dbReference>
<keyword evidence="1" id="KW-0812">Transmembrane</keyword>
<evidence type="ECO:0000256" key="1">
    <source>
        <dbReference type="SAM" id="Phobius"/>
    </source>
</evidence>
<keyword evidence="1" id="KW-0472">Membrane</keyword>
<sequence>MVKRLVVFGCLDGKGGSFYFEELFSYGFLKTLGYDVLLLVLVVDRRIGFSFSIKEKVMLQADFGMIATGYATMWKALSVKARDIAMIDLKLFGLFMEVWFLLEVLEQALVLWLLFGLLMLELVLLFRRLCLDRPRCLGLDGLVMDLDGIISQLDLWMLWL</sequence>
<organism evidence="2 3">
    <name type="scientific">Dendrobium nobile</name>
    <name type="common">Orchid</name>
    <dbReference type="NCBI Taxonomy" id="94219"/>
    <lineage>
        <taxon>Eukaryota</taxon>
        <taxon>Viridiplantae</taxon>
        <taxon>Streptophyta</taxon>
        <taxon>Embryophyta</taxon>
        <taxon>Tracheophyta</taxon>
        <taxon>Spermatophyta</taxon>
        <taxon>Magnoliopsida</taxon>
        <taxon>Liliopsida</taxon>
        <taxon>Asparagales</taxon>
        <taxon>Orchidaceae</taxon>
        <taxon>Epidendroideae</taxon>
        <taxon>Malaxideae</taxon>
        <taxon>Dendrobiinae</taxon>
        <taxon>Dendrobium</taxon>
    </lineage>
</organism>
<dbReference type="AlphaFoldDB" id="A0A8T3BLS1"/>
<dbReference type="EMBL" id="JAGYWB010000008">
    <property type="protein sequence ID" value="KAI0513533.1"/>
    <property type="molecule type" value="Genomic_DNA"/>
</dbReference>
<keyword evidence="3" id="KW-1185">Reference proteome</keyword>
<name>A0A8T3BLS1_DENNO</name>
<gene>
    <name evidence="2" type="ORF">KFK09_009558</name>
</gene>
<reference evidence="2" key="1">
    <citation type="journal article" date="2022" name="Front. Genet.">
        <title>Chromosome-Scale Assembly of the Dendrobium nobile Genome Provides Insights Into the Molecular Mechanism of the Biosynthesis of the Medicinal Active Ingredient of Dendrobium.</title>
        <authorList>
            <person name="Xu Q."/>
            <person name="Niu S.-C."/>
            <person name="Li K.-L."/>
            <person name="Zheng P.-J."/>
            <person name="Zhang X.-J."/>
            <person name="Jia Y."/>
            <person name="Liu Y."/>
            <person name="Niu Y.-X."/>
            <person name="Yu L.-H."/>
            <person name="Chen D.-F."/>
            <person name="Zhang G.-Q."/>
        </authorList>
    </citation>
    <scope>NUCLEOTIDE SEQUENCE</scope>
    <source>
        <tissue evidence="2">Leaf</tissue>
    </source>
</reference>